<evidence type="ECO:0000313" key="3">
    <source>
        <dbReference type="Proteomes" id="UP001292094"/>
    </source>
</evidence>
<dbReference type="EMBL" id="JAWZYT010000710">
    <property type="protein sequence ID" value="KAK4319918.1"/>
    <property type="molecule type" value="Genomic_DNA"/>
</dbReference>
<feature type="region of interest" description="Disordered" evidence="1">
    <location>
        <begin position="13"/>
        <end position="47"/>
    </location>
</feature>
<accession>A0AAE1Q4S1</accession>
<dbReference type="AlphaFoldDB" id="A0AAE1Q4S1"/>
<feature type="compositionally biased region" description="Basic and acidic residues" evidence="1">
    <location>
        <begin position="16"/>
        <end position="27"/>
    </location>
</feature>
<gene>
    <name evidence="2" type="ORF">Pmani_009193</name>
</gene>
<organism evidence="2 3">
    <name type="scientific">Petrolisthes manimaculis</name>
    <dbReference type="NCBI Taxonomy" id="1843537"/>
    <lineage>
        <taxon>Eukaryota</taxon>
        <taxon>Metazoa</taxon>
        <taxon>Ecdysozoa</taxon>
        <taxon>Arthropoda</taxon>
        <taxon>Crustacea</taxon>
        <taxon>Multicrustacea</taxon>
        <taxon>Malacostraca</taxon>
        <taxon>Eumalacostraca</taxon>
        <taxon>Eucarida</taxon>
        <taxon>Decapoda</taxon>
        <taxon>Pleocyemata</taxon>
        <taxon>Anomura</taxon>
        <taxon>Galatheoidea</taxon>
        <taxon>Porcellanidae</taxon>
        <taxon>Petrolisthes</taxon>
    </lineage>
</organism>
<feature type="region of interest" description="Disordered" evidence="1">
    <location>
        <begin position="67"/>
        <end position="88"/>
    </location>
</feature>
<feature type="compositionally biased region" description="Pro residues" evidence="1">
    <location>
        <begin position="72"/>
        <end position="88"/>
    </location>
</feature>
<comment type="caution">
    <text evidence="2">The sequence shown here is derived from an EMBL/GenBank/DDBJ whole genome shotgun (WGS) entry which is preliminary data.</text>
</comment>
<reference evidence="2" key="1">
    <citation type="submission" date="2023-11" db="EMBL/GenBank/DDBJ databases">
        <title>Genome assemblies of two species of porcelain crab, Petrolisthes cinctipes and Petrolisthes manimaculis (Anomura: Porcellanidae).</title>
        <authorList>
            <person name="Angst P."/>
        </authorList>
    </citation>
    <scope>NUCLEOTIDE SEQUENCE</scope>
    <source>
        <strain evidence="2">PB745_02</strain>
        <tissue evidence="2">Gill</tissue>
    </source>
</reference>
<evidence type="ECO:0000256" key="1">
    <source>
        <dbReference type="SAM" id="MobiDB-lite"/>
    </source>
</evidence>
<proteinExistence type="predicted"/>
<evidence type="ECO:0000313" key="2">
    <source>
        <dbReference type="EMBL" id="KAK4319918.1"/>
    </source>
</evidence>
<name>A0AAE1Q4S1_9EUCA</name>
<feature type="compositionally biased region" description="Gly residues" evidence="1">
    <location>
        <begin position="28"/>
        <end position="37"/>
    </location>
</feature>
<sequence>MMVGIRVEVRSCAGRGDGRKGRVRDGGEGGGLDAGRGGWRKGRQGRVGLMTQRKVTVRNNVASLNARLTCRPNPPPPASYPLYPSPAY</sequence>
<protein>
    <submittedName>
        <fullName evidence="2">Uncharacterized protein</fullName>
    </submittedName>
</protein>
<keyword evidence="3" id="KW-1185">Reference proteome</keyword>
<dbReference type="Proteomes" id="UP001292094">
    <property type="component" value="Unassembled WGS sequence"/>
</dbReference>